<evidence type="ECO:0000256" key="7">
    <source>
        <dbReference type="ARBA" id="ARBA00049244"/>
    </source>
</evidence>
<dbReference type="EC" id="2.7.7.7" evidence="1"/>
<keyword evidence="5" id="KW-0235">DNA replication</keyword>
<evidence type="ECO:0000256" key="6">
    <source>
        <dbReference type="ARBA" id="ARBA00022932"/>
    </source>
</evidence>
<dbReference type="OrthoDB" id="9810148at2"/>
<accession>A0A1S1V4V2</accession>
<organism evidence="9 10">
    <name type="scientific">Andreesenia angusta</name>
    <dbReference type="NCBI Taxonomy" id="39480"/>
    <lineage>
        <taxon>Bacteria</taxon>
        <taxon>Bacillati</taxon>
        <taxon>Bacillota</taxon>
        <taxon>Tissierellia</taxon>
        <taxon>Tissierellales</taxon>
        <taxon>Gottschalkiaceae</taxon>
        <taxon>Andreesenia</taxon>
    </lineage>
</organism>
<name>A0A1S1V4V2_9FIRM</name>
<comment type="caution">
    <text evidence="9">The sequence shown here is derived from an EMBL/GenBank/DDBJ whole genome shotgun (WGS) entry which is preliminary data.</text>
</comment>
<dbReference type="Gene3D" id="1.20.272.10">
    <property type="match status" value="1"/>
</dbReference>
<sequence length="334" mass="37520">MTQIVGNKKTIERLKKSAESGEISHSYIFEGSNGIGKKTLAMEFAKMILCTSDSRPCKVCSSCRKLESGNHPDLFVESVGSAKGGSKTTYSVADIERVQSEMRKKPNESEKKVFIITEGEKLSVDAQNKFLKTIEEPMPNVVTIILVDNASKLLKTTVSRCQSIKLERVSPEEMKSYLEDEFGNVEKLETVIAFSDGNIGKAVGLLSDESFKERREKTIDIISDTMEKDITKVFSNVKYFEGEKEHIYEIMDLITSYFRDLLVIKKTGGEEHIINRDKIRRLKTQTGILSSCQIYDIVRRVENAKLDIGRNVNYQLVVELLLLKIHGLSSGDGA</sequence>
<evidence type="ECO:0000256" key="2">
    <source>
        <dbReference type="ARBA" id="ARBA00014363"/>
    </source>
</evidence>
<dbReference type="GO" id="GO:0009360">
    <property type="term" value="C:DNA polymerase III complex"/>
    <property type="evidence" value="ECO:0007669"/>
    <property type="project" value="InterPro"/>
</dbReference>
<dbReference type="Pfam" id="PF09115">
    <property type="entry name" value="DNApol3-delta_C"/>
    <property type="match status" value="1"/>
</dbReference>
<keyword evidence="10" id="KW-1185">Reference proteome</keyword>
<dbReference type="Pfam" id="PF13177">
    <property type="entry name" value="DNA_pol3_delta2"/>
    <property type="match status" value="1"/>
</dbReference>
<evidence type="ECO:0000256" key="3">
    <source>
        <dbReference type="ARBA" id="ARBA00022679"/>
    </source>
</evidence>
<dbReference type="Proteomes" id="UP000180254">
    <property type="component" value="Unassembled WGS sequence"/>
</dbReference>
<dbReference type="Gene3D" id="3.40.50.300">
    <property type="entry name" value="P-loop containing nucleotide triphosphate hydrolases"/>
    <property type="match status" value="1"/>
</dbReference>
<dbReference type="EMBL" id="MKIE01000013">
    <property type="protein sequence ID" value="OHW61455.1"/>
    <property type="molecule type" value="Genomic_DNA"/>
</dbReference>
<dbReference type="RefSeq" id="WP_071064417.1">
    <property type="nucleotide sequence ID" value="NZ_MKIE01000013.1"/>
</dbReference>
<evidence type="ECO:0000313" key="10">
    <source>
        <dbReference type="Proteomes" id="UP000180254"/>
    </source>
</evidence>
<dbReference type="STRING" id="39480.EUAN_21980"/>
<dbReference type="GO" id="GO:0003887">
    <property type="term" value="F:DNA-directed DNA polymerase activity"/>
    <property type="evidence" value="ECO:0007669"/>
    <property type="project" value="UniProtKB-KW"/>
</dbReference>
<evidence type="ECO:0000313" key="9">
    <source>
        <dbReference type="EMBL" id="OHW61455.1"/>
    </source>
</evidence>
<keyword evidence="3 9" id="KW-0808">Transferase</keyword>
<keyword evidence="4 9" id="KW-0548">Nucleotidyltransferase</keyword>
<evidence type="ECO:0000259" key="8">
    <source>
        <dbReference type="Pfam" id="PF09115"/>
    </source>
</evidence>
<evidence type="ECO:0000256" key="1">
    <source>
        <dbReference type="ARBA" id="ARBA00012417"/>
    </source>
</evidence>
<dbReference type="PANTHER" id="PTHR11669:SF8">
    <property type="entry name" value="DNA POLYMERASE III SUBUNIT DELTA"/>
    <property type="match status" value="1"/>
</dbReference>
<dbReference type="GO" id="GO:0003677">
    <property type="term" value="F:DNA binding"/>
    <property type="evidence" value="ECO:0007669"/>
    <property type="project" value="InterPro"/>
</dbReference>
<dbReference type="InterPro" id="IPR027417">
    <property type="entry name" value="P-loop_NTPase"/>
</dbReference>
<dbReference type="InterPro" id="IPR050238">
    <property type="entry name" value="DNA_Rep/Repair_Clamp_Loader"/>
</dbReference>
<reference evidence="9 10" key="1">
    <citation type="submission" date="2016-09" db="EMBL/GenBank/DDBJ databases">
        <title>Genome sequence of Eubacterium angustum.</title>
        <authorList>
            <person name="Poehlein A."/>
            <person name="Daniel R."/>
        </authorList>
    </citation>
    <scope>NUCLEOTIDE SEQUENCE [LARGE SCALE GENOMIC DNA]</scope>
    <source>
        <strain evidence="9 10">DSM 1989</strain>
    </source>
</reference>
<dbReference type="InterPro" id="IPR015199">
    <property type="entry name" value="DNA_pol_III_delta_C"/>
</dbReference>
<evidence type="ECO:0000256" key="5">
    <source>
        <dbReference type="ARBA" id="ARBA00022705"/>
    </source>
</evidence>
<evidence type="ECO:0000256" key="4">
    <source>
        <dbReference type="ARBA" id="ARBA00022695"/>
    </source>
</evidence>
<protein>
    <recommendedName>
        <fullName evidence="2">DNA polymerase III subunit delta'</fullName>
        <ecNumber evidence="1">2.7.7.7</ecNumber>
    </recommendedName>
</protein>
<comment type="catalytic activity">
    <reaction evidence="7">
        <text>DNA(n) + a 2'-deoxyribonucleoside 5'-triphosphate = DNA(n+1) + diphosphate</text>
        <dbReference type="Rhea" id="RHEA:22508"/>
        <dbReference type="Rhea" id="RHEA-COMP:17339"/>
        <dbReference type="Rhea" id="RHEA-COMP:17340"/>
        <dbReference type="ChEBI" id="CHEBI:33019"/>
        <dbReference type="ChEBI" id="CHEBI:61560"/>
        <dbReference type="ChEBI" id="CHEBI:173112"/>
        <dbReference type="EC" id="2.7.7.7"/>
    </reaction>
</comment>
<gene>
    <name evidence="9" type="primary">dnaX_2</name>
    <name evidence="9" type="ORF">EUAN_21980</name>
</gene>
<dbReference type="PANTHER" id="PTHR11669">
    <property type="entry name" value="REPLICATION FACTOR C / DNA POLYMERASE III GAMMA-TAU SUBUNIT"/>
    <property type="match status" value="1"/>
</dbReference>
<proteinExistence type="predicted"/>
<dbReference type="SUPFAM" id="SSF52540">
    <property type="entry name" value="P-loop containing nucleoside triphosphate hydrolases"/>
    <property type="match status" value="1"/>
</dbReference>
<dbReference type="AlphaFoldDB" id="A0A1S1V4V2"/>
<feature type="domain" description="DNA polymerase III delta subunit C-terminal" evidence="8">
    <location>
        <begin position="211"/>
        <end position="325"/>
    </location>
</feature>
<keyword evidence="6" id="KW-0239">DNA-directed DNA polymerase</keyword>
<dbReference type="GO" id="GO:0006261">
    <property type="term" value="P:DNA-templated DNA replication"/>
    <property type="evidence" value="ECO:0007669"/>
    <property type="project" value="TreeGrafter"/>
</dbReference>